<accession>A0ACC2RI57</accession>
<dbReference type="EMBL" id="QTSX02007201">
    <property type="protein sequence ID" value="KAJ9049760.1"/>
    <property type="molecule type" value="Genomic_DNA"/>
</dbReference>
<dbReference type="Proteomes" id="UP001165960">
    <property type="component" value="Unassembled WGS sequence"/>
</dbReference>
<gene>
    <name evidence="1" type="ORF">DSO57_1021128</name>
</gene>
<organism evidence="1 2">
    <name type="scientific">Entomophthora muscae</name>
    <dbReference type="NCBI Taxonomy" id="34485"/>
    <lineage>
        <taxon>Eukaryota</taxon>
        <taxon>Fungi</taxon>
        <taxon>Fungi incertae sedis</taxon>
        <taxon>Zoopagomycota</taxon>
        <taxon>Entomophthoromycotina</taxon>
        <taxon>Entomophthoromycetes</taxon>
        <taxon>Entomophthorales</taxon>
        <taxon>Entomophthoraceae</taxon>
        <taxon>Entomophthora</taxon>
    </lineage>
</organism>
<name>A0ACC2RI57_9FUNG</name>
<evidence type="ECO:0000313" key="1">
    <source>
        <dbReference type="EMBL" id="KAJ9049760.1"/>
    </source>
</evidence>
<evidence type="ECO:0000313" key="2">
    <source>
        <dbReference type="Proteomes" id="UP001165960"/>
    </source>
</evidence>
<proteinExistence type="predicted"/>
<comment type="caution">
    <text evidence="1">The sequence shown here is derived from an EMBL/GenBank/DDBJ whole genome shotgun (WGS) entry which is preliminary data.</text>
</comment>
<keyword evidence="2" id="KW-1185">Reference proteome</keyword>
<protein>
    <submittedName>
        <fullName evidence="1">Uncharacterized protein</fullName>
    </submittedName>
</protein>
<sequence length="143" mass="16467">MSWSPPSVPNSDFDRNGMMFDSGSHMYSPQLKERQLQHPSPVNYSPDLPRVIDDAEFCSLPNRTPVSCSICGKVYRHKISYLKHQWEHHELWDTCLRFNVSKHQQVQMMEAAQILVDMVNTHPQPQYSPVASSKSSDTESFSQ</sequence>
<reference evidence="1" key="1">
    <citation type="submission" date="2022-04" db="EMBL/GenBank/DDBJ databases">
        <title>Genome of the entomopathogenic fungus Entomophthora muscae.</title>
        <authorList>
            <person name="Elya C."/>
            <person name="Lovett B.R."/>
            <person name="Lee E."/>
            <person name="Macias A.M."/>
            <person name="Hajek A.E."/>
            <person name="De Bivort B.L."/>
            <person name="Kasson M.T."/>
            <person name="De Fine Licht H.H."/>
            <person name="Stajich J.E."/>
        </authorList>
    </citation>
    <scope>NUCLEOTIDE SEQUENCE</scope>
    <source>
        <strain evidence="1">Berkeley</strain>
    </source>
</reference>